<dbReference type="NCBIfam" id="TIGR00785">
    <property type="entry name" value="dass"/>
    <property type="match status" value="1"/>
</dbReference>
<feature type="transmembrane region" description="Helical" evidence="9">
    <location>
        <begin position="197"/>
        <end position="223"/>
    </location>
</feature>
<feature type="transmembrane region" description="Helical" evidence="9">
    <location>
        <begin position="57"/>
        <end position="90"/>
    </location>
</feature>
<feature type="transmembrane region" description="Helical" evidence="9">
    <location>
        <begin position="297"/>
        <end position="317"/>
    </location>
</feature>
<dbReference type="PANTHER" id="PTHR10283">
    <property type="entry name" value="SOLUTE CARRIER FAMILY 13 MEMBER"/>
    <property type="match status" value="1"/>
</dbReference>
<accession>A0ABV1KCB8</accession>
<evidence type="ECO:0000256" key="1">
    <source>
        <dbReference type="ARBA" id="ARBA00004141"/>
    </source>
</evidence>
<comment type="similarity">
    <text evidence="2">Belongs to the SLC13A/DASS transporter (TC 2.A.47) family. NADC subfamily.</text>
</comment>
<dbReference type="PANTHER" id="PTHR10283:SF82">
    <property type="entry name" value="SOLUTE CARRIER FAMILY 13 MEMBER 2"/>
    <property type="match status" value="1"/>
</dbReference>
<sequence>MSAPAGSKPTSTEGDFEGPENRFDRIRSRVGAYAVLPLMALALFWPGDLTLAQRGMLAVLAFVILLWICETIPIAATALIGIALLVLLGVGSPSEVFGGFGSPTVFLVIGAFLLARAMTVHGLDRRFALRVLSLPGVGNSTYRTALAFGVVAMLLATLVSASATAAMLLPIGVGVVRTVGDLIQERNPEVSGHRTRFSCMLMLAIAYGAGVGSVLTPITGIANVIGRGAVEEMTGYQIPLFDWLAMSGPYVLALGVVMFTALVLLNRPETRHIPGGQEHFRAAHRELGGMSRGERNVLWIFAGTVTLWVVPSLLETLGVVAPDTVLAAVLDRLNEGAVVVAAAGLLFFLPAGSGERTLSWPDAAKIDWGTVVLVGVGLTIGRMMSETGLADSFGAAVADLTGVQSTVLLCLVAVVLGMAISETTSNTASVGIIVPIVIPIAVAIGVDPLIPAMAAIFGGNAGAMLPVSTPPNAIVYGSGYVPMIRMIRTGIVADLATVPLILLATVGIGSMIGLALP</sequence>
<comment type="subcellular location">
    <subcellularLocation>
        <location evidence="1">Membrane</location>
        <topology evidence="1">Multi-pass membrane protein</topology>
    </subcellularLocation>
</comment>
<organism evidence="10 11">
    <name type="scientific">Pseudonocardia nematodicida</name>
    <dbReference type="NCBI Taxonomy" id="1206997"/>
    <lineage>
        <taxon>Bacteria</taxon>
        <taxon>Bacillati</taxon>
        <taxon>Actinomycetota</taxon>
        <taxon>Actinomycetes</taxon>
        <taxon>Pseudonocardiales</taxon>
        <taxon>Pseudonocardiaceae</taxon>
        <taxon>Pseudonocardia</taxon>
    </lineage>
</organism>
<feature type="transmembrane region" description="Helical" evidence="9">
    <location>
        <begin position="26"/>
        <end position="45"/>
    </location>
</feature>
<keyword evidence="11" id="KW-1185">Reference proteome</keyword>
<dbReference type="Proteomes" id="UP001494902">
    <property type="component" value="Unassembled WGS sequence"/>
</dbReference>
<feature type="transmembrane region" description="Helical" evidence="9">
    <location>
        <begin position="243"/>
        <end position="265"/>
    </location>
</feature>
<dbReference type="Pfam" id="PF00939">
    <property type="entry name" value="Na_sulph_symp"/>
    <property type="match status" value="1"/>
</dbReference>
<dbReference type="EMBL" id="JBEDNQ010000006">
    <property type="protein sequence ID" value="MEQ3552116.1"/>
    <property type="molecule type" value="Genomic_DNA"/>
</dbReference>
<evidence type="ECO:0000256" key="7">
    <source>
        <dbReference type="ARBA" id="ARBA00031174"/>
    </source>
</evidence>
<evidence type="ECO:0000313" key="11">
    <source>
        <dbReference type="Proteomes" id="UP001494902"/>
    </source>
</evidence>
<feature type="transmembrane region" description="Helical" evidence="9">
    <location>
        <begin position="495"/>
        <end position="516"/>
    </location>
</feature>
<keyword evidence="5 9" id="KW-1133">Transmembrane helix</keyword>
<keyword evidence="4 9" id="KW-0812">Transmembrane</keyword>
<feature type="transmembrane region" description="Helical" evidence="9">
    <location>
        <begin position="337"/>
        <end position="354"/>
    </location>
</feature>
<feature type="transmembrane region" description="Helical" evidence="9">
    <location>
        <begin position="366"/>
        <end position="384"/>
    </location>
</feature>
<evidence type="ECO:0000256" key="3">
    <source>
        <dbReference type="ARBA" id="ARBA00020150"/>
    </source>
</evidence>
<feature type="transmembrane region" description="Helical" evidence="9">
    <location>
        <begin position="151"/>
        <end position="176"/>
    </location>
</feature>
<feature type="transmembrane region" description="Helical" evidence="9">
    <location>
        <begin position="96"/>
        <end position="115"/>
    </location>
</feature>
<protein>
    <recommendedName>
        <fullName evidence="3">Sodium-dependent dicarboxylate transporter SdcS</fullName>
    </recommendedName>
    <alternativeName>
        <fullName evidence="7">Na(+)/dicarboxylate symporter</fullName>
    </alternativeName>
</protein>
<dbReference type="InterPro" id="IPR001898">
    <property type="entry name" value="SLC13A/DASS"/>
</dbReference>
<feature type="region of interest" description="Disordered" evidence="8">
    <location>
        <begin position="1"/>
        <end position="20"/>
    </location>
</feature>
<evidence type="ECO:0000256" key="9">
    <source>
        <dbReference type="SAM" id="Phobius"/>
    </source>
</evidence>
<proteinExistence type="inferred from homology"/>
<dbReference type="RefSeq" id="WP_349299183.1">
    <property type="nucleotide sequence ID" value="NZ_JBEDNQ010000006.1"/>
</dbReference>
<name>A0ABV1KCB8_9PSEU</name>
<comment type="caution">
    <text evidence="10">The sequence shown here is derived from an EMBL/GenBank/DDBJ whole genome shotgun (WGS) entry which is preliminary data.</text>
</comment>
<evidence type="ECO:0000256" key="4">
    <source>
        <dbReference type="ARBA" id="ARBA00022692"/>
    </source>
</evidence>
<evidence type="ECO:0000256" key="2">
    <source>
        <dbReference type="ARBA" id="ARBA00006772"/>
    </source>
</evidence>
<feature type="transmembrane region" description="Helical" evidence="9">
    <location>
        <begin position="396"/>
        <end position="420"/>
    </location>
</feature>
<keyword evidence="6 9" id="KW-0472">Membrane</keyword>
<reference evidence="10 11" key="1">
    <citation type="submission" date="2024-03" db="EMBL/GenBank/DDBJ databases">
        <title>Draft genome sequence of Pseudonocardia nematodicida JCM 31783.</title>
        <authorList>
            <person name="Butdee W."/>
            <person name="Duangmal K."/>
        </authorList>
    </citation>
    <scope>NUCLEOTIDE SEQUENCE [LARGE SCALE GENOMIC DNA]</scope>
    <source>
        <strain evidence="10 11">JCM 31783</strain>
    </source>
</reference>
<evidence type="ECO:0000256" key="8">
    <source>
        <dbReference type="SAM" id="MobiDB-lite"/>
    </source>
</evidence>
<feature type="transmembrane region" description="Helical" evidence="9">
    <location>
        <begin position="432"/>
        <end position="457"/>
    </location>
</feature>
<feature type="transmembrane region" description="Helical" evidence="9">
    <location>
        <begin position="463"/>
        <end position="483"/>
    </location>
</feature>
<evidence type="ECO:0000256" key="5">
    <source>
        <dbReference type="ARBA" id="ARBA00022989"/>
    </source>
</evidence>
<evidence type="ECO:0000256" key="6">
    <source>
        <dbReference type="ARBA" id="ARBA00023136"/>
    </source>
</evidence>
<gene>
    <name evidence="10" type="ORF">WIS52_16705</name>
</gene>
<evidence type="ECO:0000313" key="10">
    <source>
        <dbReference type="EMBL" id="MEQ3552116.1"/>
    </source>
</evidence>